<keyword evidence="10" id="KW-1185">Reference proteome</keyword>
<dbReference type="GO" id="GO:0005524">
    <property type="term" value="F:ATP binding"/>
    <property type="evidence" value="ECO:0007669"/>
    <property type="project" value="UniProtKB-UniRule"/>
</dbReference>
<evidence type="ECO:0000256" key="6">
    <source>
        <dbReference type="ARBA" id="ARBA00022840"/>
    </source>
</evidence>
<name>A0A4V3JQQ4_9LEPT</name>
<evidence type="ECO:0000256" key="2">
    <source>
        <dbReference type="ARBA" id="ARBA00004752"/>
    </source>
</evidence>
<keyword evidence="3 7" id="KW-0963">Cytoplasm</keyword>
<dbReference type="EMBL" id="RQGD01000045">
    <property type="protein sequence ID" value="TGL56735.1"/>
    <property type="molecule type" value="Genomic_DNA"/>
</dbReference>
<dbReference type="HAMAP" id="MF_00639">
    <property type="entry name" value="MurD"/>
    <property type="match status" value="1"/>
</dbReference>
<dbReference type="Pfam" id="PF08245">
    <property type="entry name" value="Mur_ligase_M"/>
    <property type="match status" value="1"/>
</dbReference>
<evidence type="ECO:0000256" key="7">
    <source>
        <dbReference type="HAMAP-Rule" id="MF_00639"/>
    </source>
</evidence>
<dbReference type="OrthoDB" id="9809796at2"/>
<evidence type="ECO:0000256" key="3">
    <source>
        <dbReference type="ARBA" id="ARBA00022490"/>
    </source>
</evidence>
<dbReference type="Pfam" id="PF21799">
    <property type="entry name" value="MurD-like_N"/>
    <property type="match status" value="1"/>
</dbReference>
<dbReference type="SUPFAM" id="SSF53244">
    <property type="entry name" value="MurD-like peptide ligases, peptide-binding domain"/>
    <property type="match status" value="1"/>
</dbReference>
<dbReference type="PANTHER" id="PTHR43692">
    <property type="entry name" value="UDP-N-ACETYLMURAMOYLALANINE--D-GLUTAMATE LIGASE"/>
    <property type="match status" value="1"/>
</dbReference>
<keyword evidence="7" id="KW-0961">Cell wall biogenesis/degradation</keyword>
<dbReference type="PANTHER" id="PTHR43692:SF1">
    <property type="entry name" value="UDP-N-ACETYLMURAMOYLALANINE--D-GLUTAMATE LIGASE"/>
    <property type="match status" value="1"/>
</dbReference>
<proteinExistence type="inferred from homology"/>
<dbReference type="GO" id="GO:0051301">
    <property type="term" value="P:cell division"/>
    <property type="evidence" value="ECO:0007669"/>
    <property type="project" value="UniProtKB-KW"/>
</dbReference>
<dbReference type="UniPathway" id="UPA00219"/>
<evidence type="ECO:0000313" key="10">
    <source>
        <dbReference type="Proteomes" id="UP000297693"/>
    </source>
</evidence>
<comment type="catalytic activity">
    <reaction evidence="7">
        <text>UDP-N-acetyl-alpha-D-muramoyl-L-alanine + D-glutamate + ATP = UDP-N-acetyl-alpha-D-muramoyl-L-alanyl-D-glutamate + ADP + phosphate + H(+)</text>
        <dbReference type="Rhea" id="RHEA:16429"/>
        <dbReference type="ChEBI" id="CHEBI:15378"/>
        <dbReference type="ChEBI" id="CHEBI:29986"/>
        <dbReference type="ChEBI" id="CHEBI:30616"/>
        <dbReference type="ChEBI" id="CHEBI:43474"/>
        <dbReference type="ChEBI" id="CHEBI:83898"/>
        <dbReference type="ChEBI" id="CHEBI:83900"/>
        <dbReference type="ChEBI" id="CHEBI:456216"/>
        <dbReference type="EC" id="6.3.2.9"/>
    </reaction>
</comment>
<keyword evidence="5 7" id="KW-0547">Nucleotide-binding</keyword>
<keyword evidence="7" id="KW-0573">Peptidoglycan synthesis</keyword>
<evidence type="ECO:0000313" key="9">
    <source>
        <dbReference type="EMBL" id="TGL56735.1"/>
    </source>
</evidence>
<evidence type="ECO:0000259" key="8">
    <source>
        <dbReference type="Pfam" id="PF08245"/>
    </source>
</evidence>
<dbReference type="NCBIfam" id="TIGR01087">
    <property type="entry name" value="murD"/>
    <property type="match status" value="1"/>
</dbReference>
<feature type="binding site" evidence="7">
    <location>
        <begin position="118"/>
        <end position="124"/>
    </location>
    <ligand>
        <name>ATP</name>
        <dbReference type="ChEBI" id="CHEBI:30616"/>
    </ligand>
</feature>
<keyword evidence="4 7" id="KW-0436">Ligase</keyword>
<dbReference type="Gene3D" id="3.90.190.20">
    <property type="entry name" value="Mur ligase, C-terminal domain"/>
    <property type="match status" value="1"/>
</dbReference>
<sequence length="459" mass="51571">MFSHSIFDKSSLLQRDTFLVLGGGLSGESAGRLLSKNGKTVYLADKNAVQKTDSVFVATFSDTTEWKELPKFQMIIKSPGISPEHPLLTQARQKDIPILSEIYLGRLFFNGTLIGITGTDGKSTTTALTHHIIKAKFPNSEVGGNLGLPFTSFCDENLDLIVLELSSYQLEDSPNLKLTASAIITLAPDHLERHKTMERYAKAKWNIVSHNDIHHTLVTQKKVMELIPKERTEFMGRMLFFGISESIDIRDKEKLIKTPNGVYHTNDFNLSGFHNLQNLSVAIALAETVGLTQEEIQGRISTFQGLPHRFQSIPKEEYDESTFGKIRFINDSKSTNLHSMLSGIAGYAKEDPIFLILGGEPKNENLSPLIQRVRELDANILIYGKASVVWRKDFENSGIQNINYVNNLEEAIQLIKLMIDREKQTTVILSPAAASFDQYQNFSERGDHFVSLVKQYFGR</sequence>
<dbReference type="GO" id="GO:0071555">
    <property type="term" value="P:cell wall organization"/>
    <property type="evidence" value="ECO:0007669"/>
    <property type="project" value="UniProtKB-KW"/>
</dbReference>
<dbReference type="GO" id="GO:0009252">
    <property type="term" value="P:peptidoglycan biosynthetic process"/>
    <property type="evidence" value="ECO:0007669"/>
    <property type="project" value="UniProtKB-UniRule"/>
</dbReference>
<dbReference type="AlphaFoldDB" id="A0A4V3JQQ4"/>
<dbReference type="SUPFAM" id="SSF51984">
    <property type="entry name" value="MurCD N-terminal domain"/>
    <property type="match status" value="1"/>
</dbReference>
<comment type="pathway">
    <text evidence="2 7">Cell wall biogenesis; peptidoglycan biosynthesis.</text>
</comment>
<keyword evidence="6 7" id="KW-0067">ATP-binding</keyword>
<keyword evidence="7" id="KW-0132">Cell division</keyword>
<protein>
    <recommendedName>
        <fullName evidence="7">UDP-N-acetylmuramoylalanine--D-glutamate ligase</fullName>
        <ecNumber evidence="7">6.3.2.9</ecNumber>
    </recommendedName>
    <alternativeName>
        <fullName evidence="7">D-glutamic acid-adding enzyme</fullName>
    </alternativeName>
    <alternativeName>
        <fullName evidence="7">UDP-N-acetylmuramoyl-L-alanyl-D-glutamate synthetase</fullName>
    </alternativeName>
</protein>
<dbReference type="Gene3D" id="3.40.1190.10">
    <property type="entry name" value="Mur-like, catalytic domain"/>
    <property type="match status" value="1"/>
</dbReference>
<dbReference type="InterPro" id="IPR013221">
    <property type="entry name" value="Mur_ligase_cen"/>
</dbReference>
<dbReference type="SUPFAM" id="SSF53623">
    <property type="entry name" value="MurD-like peptide ligases, catalytic domain"/>
    <property type="match status" value="1"/>
</dbReference>
<dbReference type="GO" id="GO:0008764">
    <property type="term" value="F:UDP-N-acetylmuramoylalanine-D-glutamate ligase activity"/>
    <property type="evidence" value="ECO:0007669"/>
    <property type="project" value="UniProtKB-UniRule"/>
</dbReference>
<comment type="subcellular location">
    <subcellularLocation>
        <location evidence="1 7">Cytoplasm</location>
    </subcellularLocation>
</comment>
<dbReference type="InterPro" id="IPR036615">
    <property type="entry name" value="Mur_ligase_C_dom_sf"/>
</dbReference>
<dbReference type="EC" id="6.3.2.9" evidence="7"/>
<dbReference type="InterPro" id="IPR005762">
    <property type="entry name" value="MurD"/>
</dbReference>
<gene>
    <name evidence="7 9" type="primary">murD</name>
    <name evidence="9" type="ORF">EHQ58_15575</name>
</gene>
<evidence type="ECO:0000256" key="5">
    <source>
        <dbReference type="ARBA" id="ARBA00022741"/>
    </source>
</evidence>
<comment type="caution">
    <text evidence="9">The sequence shown here is derived from an EMBL/GenBank/DDBJ whole genome shotgun (WGS) entry which is preliminary data.</text>
</comment>
<keyword evidence="7" id="KW-0131">Cell cycle</keyword>
<feature type="domain" description="Mur ligase central" evidence="8">
    <location>
        <begin position="116"/>
        <end position="286"/>
    </location>
</feature>
<reference evidence="9" key="1">
    <citation type="journal article" date="2019" name="PLoS Negl. Trop. Dis.">
        <title>Revisiting the worldwide diversity of Leptospira species in the environment.</title>
        <authorList>
            <person name="Vincent A.T."/>
            <person name="Schiettekatte O."/>
            <person name="Bourhy P."/>
            <person name="Veyrier F.J."/>
            <person name="Picardeau M."/>
        </authorList>
    </citation>
    <scope>NUCLEOTIDE SEQUENCE [LARGE SCALE GENOMIC DNA]</scope>
    <source>
        <strain evidence="9">201702476</strain>
    </source>
</reference>
<evidence type="ECO:0000256" key="1">
    <source>
        <dbReference type="ARBA" id="ARBA00004496"/>
    </source>
</evidence>
<comment type="similarity">
    <text evidence="7">Belongs to the MurCDEF family.</text>
</comment>
<dbReference type="GO" id="GO:0008360">
    <property type="term" value="P:regulation of cell shape"/>
    <property type="evidence" value="ECO:0007669"/>
    <property type="project" value="UniProtKB-KW"/>
</dbReference>
<comment type="function">
    <text evidence="7">Cell wall formation. Catalyzes the addition of glutamate to the nucleotide precursor UDP-N-acetylmuramoyl-L-alanine (UMA).</text>
</comment>
<organism evidence="9 10">
    <name type="scientific">Leptospira ognonensis</name>
    <dbReference type="NCBI Taxonomy" id="2484945"/>
    <lineage>
        <taxon>Bacteria</taxon>
        <taxon>Pseudomonadati</taxon>
        <taxon>Spirochaetota</taxon>
        <taxon>Spirochaetia</taxon>
        <taxon>Leptospirales</taxon>
        <taxon>Leptospiraceae</taxon>
        <taxon>Leptospira</taxon>
    </lineage>
</organism>
<keyword evidence="7" id="KW-0133">Cell shape</keyword>
<dbReference type="Gene3D" id="3.40.50.720">
    <property type="entry name" value="NAD(P)-binding Rossmann-like Domain"/>
    <property type="match status" value="1"/>
</dbReference>
<evidence type="ECO:0000256" key="4">
    <source>
        <dbReference type="ARBA" id="ARBA00022598"/>
    </source>
</evidence>
<dbReference type="Proteomes" id="UP000297693">
    <property type="component" value="Unassembled WGS sequence"/>
</dbReference>
<dbReference type="GO" id="GO:0005737">
    <property type="term" value="C:cytoplasm"/>
    <property type="evidence" value="ECO:0007669"/>
    <property type="project" value="UniProtKB-SubCell"/>
</dbReference>
<dbReference type="InterPro" id="IPR036565">
    <property type="entry name" value="Mur-like_cat_sf"/>
</dbReference>
<accession>A0A4V3JQQ4</accession>